<gene>
    <name evidence="1" type="ORF">Catovirus_1_685</name>
</gene>
<sequence>MIYIRIYIYIYMVCNKCNKRVKCCYSQNNYPTSAVLYPVNITNISAFSNNIGYINSNYFINNNSQQNIVLTNRLQQDQNLRTLNNTNRRL</sequence>
<dbReference type="EMBL" id="KY684083">
    <property type="protein sequence ID" value="ARF08635.1"/>
    <property type="molecule type" value="Genomic_DNA"/>
</dbReference>
<accession>A0A1V0SA85</accession>
<evidence type="ECO:0000313" key="1">
    <source>
        <dbReference type="EMBL" id="ARF08635.1"/>
    </source>
</evidence>
<organism evidence="1">
    <name type="scientific">Catovirus CTV1</name>
    <dbReference type="NCBI Taxonomy" id="1977631"/>
    <lineage>
        <taxon>Viruses</taxon>
        <taxon>Varidnaviria</taxon>
        <taxon>Bamfordvirae</taxon>
        <taxon>Nucleocytoviricota</taxon>
        <taxon>Megaviricetes</taxon>
        <taxon>Imitervirales</taxon>
        <taxon>Mimiviridae</taxon>
        <taxon>Klosneuvirinae</taxon>
        <taxon>Catovirus</taxon>
    </lineage>
</organism>
<protein>
    <submittedName>
        <fullName evidence="1">Uncharacterized protein</fullName>
    </submittedName>
</protein>
<reference evidence="1" key="1">
    <citation type="journal article" date="2017" name="Science">
        <title>Giant viruses with an expanded complement of translation system components.</title>
        <authorList>
            <person name="Schulz F."/>
            <person name="Yutin N."/>
            <person name="Ivanova N.N."/>
            <person name="Ortega D.R."/>
            <person name="Lee T.K."/>
            <person name="Vierheilig J."/>
            <person name="Daims H."/>
            <person name="Horn M."/>
            <person name="Wagner M."/>
            <person name="Jensen G.J."/>
            <person name="Kyrpides N.C."/>
            <person name="Koonin E.V."/>
            <person name="Woyke T."/>
        </authorList>
    </citation>
    <scope>NUCLEOTIDE SEQUENCE</scope>
    <source>
        <strain evidence="1">CTV1</strain>
    </source>
</reference>
<proteinExistence type="predicted"/>
<name>A0A1V0SA85_9VIRU</name>